<reference evidence="2" key="1">
    <citation type="submission" date="2005-03" db="EMBL/GenBank/DDBJ databases">
        <authorList>
            <person name="Han Z."/>
        </authorList>
    </citation>
    <scope>NUCLEOTIDE SEQUENCE</scope>
</reference>
<accession>Q5BYJ1</accession>
<sequence>MQYLIRLILVLGVGVLMSKLGHVYSLILPVHPFFLLHF</sequence>
<protein>
    <submittedName>
        <fullName evidence="2">Uncharacterized protein</fullName>
    </submittedName>
</protein>
<evidence type="ECO:0000313" key="2">
    <source>
        <dbReference type="EMBL" id="AAX27534.1"/>
    </source>
</evidence>
<name>Q5BYJ1_SCHJA</name>
<reference evidence="2" key="2">
    <citation type="journal article" date="2006" name="PLoS Pathog.">
        <title>New perspectives on host-parasite interplay by comparative transcriptomic and proteomic analyses of Schistosoma japonicum.</title>
        <authorList>
            <person name="Liu F."/>
            <person name="Lu J."/>
            <person name="Hu W."/>
            <person name="Wang S.Y."/>
            <person name="Cui S.J."/>
            <person name="Chi M."/>
            <person name="Yan Q."/>
            <person name="Wang X.R."/>
            <person name="Song H.D."/>
            <person name="Xu X.N."/>
            <person name="Wang J.J."/>
            <person name="Zhang X.L."/>
            <person name="Zhang X."/>
            <person name="Wang Z.Q."/>
            <person name="Xue C.L."/>
            <person name="Brindley P.J."/>
            <person name="McManus D.P."/>
            <person name="Yang P.Y."/>
            <person name="Feng Z."/>
            <person name="Chen Z."/>
            <person name="Han Z.G."/>
        </authorList>
    </citation>
    <scope>NUCLEOTIDE SEQUENCE</scope>
</reference>
<keyword evidence="1" id="KW-0472">Membrane</keyword>
<dbReference type="EMBL" id="AY811434">
    <property type="protein sequence ID" value="AAX27323.1"/>
    <property type="molecule type" value="mRNA"/>
</dbReference>
<evidence type="ECO:0000256" key="1">
    <source>
        <dbReference type="SAM" id="Phobius"/>
    </source>
</evidence>
<proteinExistence type="evidence at transcript level"/>
<keyword evidence="1" id="KW-0812">Transmembrane</keyword>
<keyword evidence="1" id="KW-1133">Transmembrane helix</keyword>
<dbReference type="EMBL" id="AY811645">
    <property type="protein sequence ID" value="AAX27534.1"/>
    <property type="molecule type" value="mRNA"/>
</dbReference>
<organism evidence="2">
    <name type="scientific">Schistosoma japonicum</name>
    <name type="common">Blood fluke</name>
    <dbReference type="NCBI Taxonomy" id="6182"/>
    <lineage>
        <taxon>Eukaryota</taxon>
        <taxon>Metazoa</taxon>
        <taxon>Spiralia</taxon>
        <taxon>Lophotrochozoa</taxon>
        <taxon>Platyhelminthes</taxon>
        <taxon>Trematoda</taxon>
        <taxon>Digenea</taxon>
        <taxon>Strigeidida</taxon>
        <taxon>Schistosomatoidea</taxon>
        <taxon>Schistosomatidae</taxon>
        <taxon>Schistosoma</taxon>
    </lineage>
</organism>
<dbReference type="AlphaFoldDB" id="Q5BYJ1"/>
<feature type="transmembrane region" description="Helical" evidence="1">
    <location>
        <begin position="7"/>
        <end position="28"/>
    </location>
</feature>